<reference evidence="2 3" key="1">
    <citation type="journal article" date="2010" name="Nature">
        <title>Genome sequence of the palaeopolyploid soybean.</title>
        <authorList>
            <person name="Schmutz J."/>
            <person name="Cannon S.B."/>
            <person name="Schlueter J."/>
            <person name="Ma J."/>
            <person name="Mitros T."/>
            <person name="Nelson W."/>
            <person name="Hyten D.L."/>
            <person name="Song Q."/>
            <person name="Thelen J.J."/>
            <person name="Cheng J."/>
            <person name="Xu D."/>
            <person name="Hellsten U."/>
            <person name="May G.D."/>
            <person name="Yu Y."/>
            <person name="Sakurai T."/>
            <person name="Umezawa T."/>
            <person name="Bhattacharyya M.K."/>
            <person name="Sandhu D."/>
            <person name="Valliyodan B."/>
            <person name="Lindquist E."/>
            <person name="Peto M."/>
            <person name="Grant D."/>
            <person name="Shu S."/>
            <person name="Goodstein D."/>
            <person name="Barry K."/>
            <person name="Futrell-Griggs M."/>
            <person name="Abernathy B."/>
            <person name="Du J."/>
            <person name="Tian Z."/>
            <person name="Zhu L."/>
            <person name="Gill N."/>
            <person name="Joshi T."/>
            <person name="Libault M."/>
            <person name="Sethuraman A."/>
            <person name="Zhang X.-C."/>
            <person name="Shinozaki K."/>
            <person name="Nguyen H.T."/>
            <person name="Wing R.A."/>
            <person name="Cregan P."/>
            <person name="Specht J."/>
            <person name="Grimwood J."/>
            <person name="Rokhsar D."/>
            <person name="Stacey G."/>
            <person name="Shoemaker R.C."/>
            <person name="Jackson S.A."/>
        </authorList>
    </citation>
    <scope>NUCLEOTIDE SEQUENCE [LARGE SCALE GENOMIC DNA]</scope>
    <source>
        <strain evidence="3">cv. Williams 82</strain>
        <tissue evidence="2">Callus</tissue>
    </source>
</reference>
<gene>
    <name evidence="2" type="ORF">GLYMA_03G118700</name>
</gene>
<dbReference type="EnsemblPlants" id="KRH66627">
    <property type="protein sequence ID" value="KRH66627"/>
    <property type="gene ID" value="GLYMA_03G118700"/>
</dbReference>
<sequence length="101" mass="11912">MLLSWVPFRGILPIPLSSFPSYPTRKSSMRTESEGSMEFLVFCMDYLAVFMSQRLVENDFSWIFLTVVYFLLFYILLAYCFLIMLNVCNTVFLKTFPNVIF</sequence>
<dbReference type="Gramene" id="KRH66627">
    <property type="protein sequence ID" value="KRH66627"/>
    <property type="gene ID" value="GLYMA_03G118700"/>
</dbReference>
<proteinExistence type="predicted"/>
<organism evidence="2">
    <name type="scientific">Glycine max</name>
    <name type="common">Soybean</name>
    <name type="synonym">Glycine hispida</name>
    <dbReference type="NCBI Taxonomy" id="3847"/>
    <lineage>
        <taxon>Eukaryota</taxon>
        <taxon>Viridiplantae</taxon>
        <taxon>Streptophyta</taxon>
        <taxon>Embryophyta</taxon>
        <taxon>Tracheophyta</taxon>
        <taxon>Spermatophyta</taxon>
        <taxon>Magnoliopsida</taxon>
        <taxon>eudicotyledons</taxon>
        <taxon>Gunneridae</taxon>
        <taxon>Pentapetalae</taxon>
        <taxon>rosids</taxon>
        <taxon>fabids</taxon>
        <taxon>Fabales</taxon>
        <taxon>Fabaceae</taxon>
        <taxon>Papilionoideae</taxon>
        <taxon>50 kb inversion clade</taxon>
        <taxon>NPAAA clade</taxon>
        <taxon>indigoferoid/millettioid clade</taxon>
        <taxon>Phaseoleae</taxon>
        <taxon>Glycine</taxon>
        <taxon>Glycine subgen. Soja</taxon>
    </lineage>
</organism>
<accession>A0A0R0KQ23</accession>
<keyword evidence="1" id="KW-1133">Transmembrane helix</keyword>
<evidence type="ECO:0000256" key="1">
    <source>
        <dbReference type="SAM" id="Phobius"/>
    </source>
</evidence>
<keyword evidence="1" id="KW-0472">Membrane</keyword>
<evidence type="ECO:0000313" key="3">
    <source>
        <dbReference type="EnsemblPlants" id="KRH66627"/>
    </source>
</evidence>
<dbReference type="EMBL" id="CM000836">
    <property type="protein sequence ID" value="KRH66627.1"/>
    <property type="molecule type" value="Genomic_DNA"/>
</dbReference>
<dbReference type="Proteomes" id="UP000008827">
    <property type="component" value="Chromosome 3"/>
</dbReference>
<dbReference type="SMR" id="A0A0R0KQ23"/>
<reference evidence="3" key="2">
    <citation type="submission" date="2018-02" db="UniProtKB">
        <authorList>
            <consortium name="EnsemblPlants"/>
        </authorList>
    </citation>
    <scope>IDENTIFICATION</scope>
    <source>
        <strain evidence="3">Williams 82</strain>
    </source>
</reference>
<reference evidence="2" key="3">
    <citation type="submission" date="2018-07" db="EMBL/GenBank/DDBJ databases">
        <title>WGS assembly of Glycine max.</title>
        <authorList>
            <person name="Schmutz J."/>
            <person name="Cannon S."/>
            <person name="Schlueter J."/>
            <person name="Ma J."/>
            <person name="Mitros T."/>
            <person name="Nelson W."/>
            <person name="Hyten D."/>
            <person name="Song Q."/>
            <person name="Thelen J."/>
            <person name="Cheng J."/>
            <person name="Xu D."/>
            <person name="Hellsten U."/>
            <person name="May G."/>
            <person name="Yu Y."/>
            <person name="Sakurai T."/>
            <person name="Umezawa T."/>
            <person name="Bhattacharyya M."/>
            <person name="Sandhu D."/>
            <person name="Valliyodan B."/>
            <person name="Lindquist E."/>
            <person name="Peto M."/>
            <person name="Grant D."/>
            <person name="Shu S."/>
            <person name="Goodstein D."/>
            <person name="Barry K."/>
            <person name="Futrell-Griggs M."/>
            <person name="Abernathy B."/>
            <person name="Du J."/>
            <person name="Tian Z."/>
            <person name="Zhu L."/>
            <person name="Gill N."/>
            <person name="Joshi T."/>
            <person name="Libault M."/>
            <person name="Sethuraman A."/>
            <person name="Zhang X."/>
            <person name="Shinozaki K."/>
            <person name="Nguyen H."/>
            <person name="Wing R."/>
            <person name="Cregan P."/>
            <person name="Specht J."/>
            <person name="Grimwood J."/>
            <person name="Rokhsar D."/>
            <person name="Stacey G."/>
            <person name="Shoemaker R."/>
            <person name="Jackson S."/>
        </authorList>
    </citation>
    <scope>NUCLEOTIDE SEQUENCE</scope>
    <source>
        <tissue evidence="2">Callus</tissue>
    </source>
</reference>
<evidence type="ECO:0000313" key="2">
    <source>
        <dbReference type="EMBL" id="KRH66627.1"/>
    </source>
</evidence>
<evidence type="ECO:0000313" key="4">
    <source>
        <dbReference type="Proteomes" id="UP000008827"/>
    </source>
</evidence>
<keyword evidence="4" id="KW-1185">Reference proteome</keyword>
<keyword evidence="1" id="KW-0812">Transmembrane</keyword>
<protein>
    <submittedName>
        <fullName evidence="2 3">Uncharacterized protein</fullName>
    </submittedName>
</protein>
<name>A0A0R0KQ23_SOYBN</name>
<dbReference type="InParanoid" id="A0A0R0KQ23"/>
<dbReference type="AlphaFoldDB" id="A0A0R0KQ23"/>
<feature type="transmembrane region" description="Helical" evidence="1">
    <location>
        <begin position="62"/>
        <end position="85"/>
    </location>
</feature>